<organism evidence="1 2">
    <name type="scientific">Sphaerodactylus townsendi</name>
    <dbReference type="NCBI Taxonomy" id="933632"/>
    <lineage>
        <taxon>Eukaryota</taxon>
        <taxon>Metazoa</taxon>
        <taxon>Chordata</taxon>
        <taxon>Craniata</taxon>
        <taxon>Vertebrata</taxon>
        <taxon>Euteleostomi</taxon>
        <taxon>Lepidosauria</taxon>
        <taxon>Squamata</taxon>
        <taxon>Bifurcata</taxon>
        <taxon>Gekkota</taxon>
        <taxon>Sphaerodactylidae</taxon>
        <taxon>Sphaerodactylus</taxon>
    </lineage>
</organism>
<evidence type="ECO:0000313" key="1">
    <source>
        <dbReference type="EMBL" id="KAH7993909.1"/>
    </source>
</evidence>
<gene>
    <name evidence="1" type="ORF">K3G42_032639</name>
</gene>
<accession>A0ACB8EMI1</accession>
<sequence>MVMPLNNPARIFMALAFSSGPSLASYCRSDVMSDSGFVFLRFSFQRRSPSLLQQPRFHAPLAQLLHLLGPKDVAAFVPEVASSSSSSSTSLRLTSSLGSPGLARCRSQGGTSARGSR</sequence>
<name>A0ACB8EMI1_9SAUR</name>
<protein>
    <submittedName>
        <fullName evidence="1">Uncharacterized protein</fullName>
    </submittedName>
</protein>
<comment type="caution">
    <text evidence="1">The sequence shown here is derived from an EMBL/GenBank/DDBJ whole genome shotgun (WGS) entry which is preliminary data.</text>
</comment>
<proteinExistence type="predicted"/>
<reference evidence="1" key="1">
    <citation type="submission" date="2021-08" db="EMBL/GenBank/DDBJ databases">
        <title>The first chromosome-level gecko genome reveals the dynamic sex chromosomes of Neotropical dwarf geckos (Sphaerodactylidae: Sphaerodactylus).</title>
        <authorList>
            <person name="Pinto B.J."/>
            <person name="Keating S.E."/>
            <person name="Gamble T."/>
        </authorList>
    </citation>
    <scope>NUCLEOTIDE SEQUENCE</scope>
    <source>
        <strain evidence="1">TG3544</strain>
    </source>
</reference>
<evidence type="ECO:0000313" key="2">
    <source>
        <dbReference type="Proteomes" id="UP000827872"/>
    </source>
</evidence>
<dbReference type="Proteomes" id="UP000827872">
    <property type="component" value="Linkage Group LG03"/>
</dbReference>
<dbReference type="EMBL" id="CM037616">
    <property type="protein sequence ID" value="KAH7993909.1"/>
    <property type="molecule type" value="Genomic_DNA"/>
</dbReference>
<keyword evidence="2" id="KW-1185">Reference proteome</keyword>